<organism evidence="5 6">
    <name type="scientific">Phrynosoma platyrhinos</name>
    <name type="common">Desert horned lizard</name>
    <dbReference type="NCBI Taxonomy" id="52577"/>
    <lineage>
        <taxon>Eukaryota</taxon>
        <taxon>Metazoa</taxon>
        <taxon>Chordata</taxon>
        <taxon>Craniata</taxon>
        <taxon>Vertebrata</taxon>
        <taxon>Euteleostomi</taxon>
        <taxon>Lepidosauria</taxon>
        <taxon>Squamata</taxon>
        <taxon>Bifurcata</taxon>
        <taxon>Unidentata</taxon>
        <taxon>Episquamata</taxon>
        <taxon>Toxicofera</taxon>
        <taxon>Iguania</taxon>
        <taxon>Phrynosomatidae</taxon>
        <taxon>Phrynosomatinae</taxon>
        <taxon>Phrynosoma</taxon>
    </lineage>
</organism>
<evidence type="ECO:0000256" key="2">
    <source>
        <dbReference type="ARBA" id="ARBA00007432"/>
    </source>
</evidence>
<accession>A0ABQ7TA79</accession>
<evidence type="ECO:0000256" key="3">
    <source>
        <dbReference type="ARBA" id="ARBA00022514"/>
    </source>
</evidence>
<evidence type="ECO:0000313" key="6">
    <source>
        <dbReference type="Proteomes" id="UP000826234"/>
    </source>
</evidence>
<sequence length="207" mass="22901">MFVYFLTFSPFLSAVDLPKRLSSSSSRSQQEIALKIKQTHKLTIRMQDGSEQLLSDYVCFQNEPFGDPDFSPPVKSFPGLPLPILSATAWLDLSDAERLQQNVGAFSSLPEYLAAVKRQQVELNPKATELHCQLENSGLHCLGLVNNLKSIMASMGIVPGPVTPAEPPGIEAAFVMKLTGYSICYLYRDWAKRCQKDMALLAAKYPA</sequence>
<comment type="caution">
    <text evidence="5">The sequence shown here is derived from an EMBL/GenBank/DDBJ whole genome shotgun (WGS) entry which is preliminary data.</text>
</comment>
<name>A0ABQ7TA79_PHRPL</name>
<dbReference type="InterPro" id="IPR009079">
    <property type="entry name" value="4_helix_cytokine-like_core"/>
</dbReference>
<dbReference type="SUPFAM" id="SSF47266">
    <property type="entry name" value="4-helical cytokines"/>
    <property type="match status" value="1"/>
</dbReference>
<comment type="subcellular location">
    <subcellularLocation>
        <location evidence="1">Secreted</location>
    </subcellularLocation>
</comment>
<dbReference type="EMBL" id="JAIPUX010000521">
    <property type="protein sequence ID" value="KAH0626330.1"/>
    <property type="molecule type" value="Genomic_DNA"/>
</dbReference>
<protein>
    <recommendedName>
        <fullName evidence="7">Cardiotrophin-1</fullName>
    </recommendedName>
</protein>
<gene>
    <name evidence="5" type="ORF">JD844_001256</name>
</gene>
<keyword evidence="6" id="KW-1185">Reference proteome</keyword>
<evidence type="ECO:0000256" key="4">
    <source>
        <dbReference type="ARBA" id="ARBA00022525"/>
    </source>
</evidence>
<keyword evidence="4" id="KW-0964">Secreted</keyword>
<dbReference type="PANTHER" id="PTHR21353:SF7">
    <property type="entry name" value="CARDIOTROPHIN-LIKE CYTOKINE FACTOR 1"/>
    <property type="match status" value="1"/>
</dbReference>
<comment type="similarity">
    <text evidence="2">Belongs to the IL-6 superfamily.</text>
</comment>
<evidence type="ECO:0000313" key="5">
    <source>
        <dbReference type="EMBL" id="KAH0626330.1"/>
    </source>
</evidence>
<dbReference type="PANTHER" id="PTHR21353">
    <property type="match status" value="1"/>
</dbReference>
<dbReference type="Pfam" id="PF06875">
    <property type="entry name" value="PRF"/>
    <property type="match status" value="1"/>
</dbReference>
<reference evidence="5 6" key="1">
    <citation type="journal article" date="2022" name="Gigascience">
        <title>A chromosome-level genome assembly and annotation of the desert horned lizard, Phrynosoma platyrhinos, provides insight into chromosomal rearrangements among reptiles.</title>
        <authorList>
            <person name="Koochekian N."/>
            <person name="Ascanio A."/>
            <person name="Farleigh K."/>
            <person name="Card D.C."/>
            <person name="Schield D.R."/>
            <person name="Castoe T.A."/>
            <person name="Jezkova T."/>
        </authorList>
    </citation>
    <scope>NUCLEOTIDE SEQUENCE [LARGE SCALE GENOMIC DNA]</scope>
    <source>
        <strain evidence="5">NK-2021</strain>
    </source>
</reference>
<evidence type="ECO:0008006" key="7">
    <source>
        <dbReference type="Google" id="ProtNLM"/>
    </source>
</evidence>
<keyword evidence="3" id="KW-0202">Cytokine</keyword>
<evidence type="ECO:0000256" key="1">
    <source>
        <dbReference type="ARBA" id="ARBA00004613"/>
    </source>
</evidence>
<proteinExistence type="inferred from homology"/>
<dbReference type="InterPro" id="IPR010681">
    <property type="entry name" value="PRF/CT"/>
</dbReference>
<dbReference type="Gene3D" id="1.20.1250.10">
    <property type="match status" value="1"/>
</dbReference>
<dbReference type="Proteomes" id="UP000826234">
    <property type="component" value="Unassembled WGS sequence"/>
</dbReference>